<dbReference type="GO" id="GO:0008664">
    <property type="term" value="F:RNA 2',3'-cyclic 3'-phosphodiesterase activity"/>
    <property type="evidence" value="ECO:0007669"/>
    <property type="project" value="UniProtKB-EC"/>
</dbReference>
<protein>
    <recommendedName>
        <fullName evidence="2">RNA 2',3'-cyclic phosphodiesterase</fullName>
        <shortName evidence="2">RNA 2',3'-CPDase</shortName>
        <ecNumber evidence="2">3.1.4.58</ecNumber>
    </recommendedName>
</protein>
<name>A0A263BQX3_9BACI</name>
<dbReference type="Pfam" id="PF13563">
    <property type="entry name" value="2_5_RNA_ligase2"/>
    <property type="match status" value="1"/>
</dbReference>
<evidence type="ECO:0000256" key="2">
    <source>
        <dbReference type="HAMAP-Rule" id="MF_01940"/>
    </source>
</evidence>
<dbReference type="PANTHER" id="PTHR35561">
    <property type="entry name" value="RNA 2',3'-CYCLIC PHOSPHODIESTERASE"/>
    <property type="match status" value="1"/>
</dbReference>
<dbReference type="EMBL" id="NPIA01000008">
    <property type="protein sequence ID" value="OZM56100.1"/>
    <property type="molecule type" value="Genomic_DNA"/>
</dbReference>
<comment type="similarity">
    <text evidence="2">Belongs to the 2H phosphoesterase superfamily. ThpR family.</text>
</comment>
<dbReference type="AlphaFoldDB" id="A0A263BQX3"/>
<dbReference type="HAMAP" id="MF_01940">
    <property type="entry name" value="RNA_CPDase"/>
    <property type="match status" value="1"/>
</dbReference>
<dbReference type="Gene3D" id="3.90.1140.10">
    <property type="entry name" value="Cyclic phosphodiesterase"/>
    <property type="match status" value="1"/>
</dbReference>
<feature type="active site" description="Proton acceptor" evidence="2">
    <location>
        <position position="128"/>
    </location>
</feature>
<reference evidence="4" key="1">
    <citation type="submission" date="2017-08" db="EMBL/GenBank/DDBJ databases">
        <authorList>
            <person name="Huang Z."/>
        </authorList>
    </citation>
    <scope>NUCLEOTIDE SEQUENCE [LARGE SCALE GENOMIC DNA]</scope>
    <source>
        <strain evidence="4">SA5d-4</strain>
    </source>
</reference>
<proteinExistence type="inferred from homology"/>
<evidence type="ECO:0000313" key="3">
    <source>
        <dbReference type="EMBL" id="OZM56100.1"/>
    </source>
</evidence>
<comment type="caution">
    <text evidence="3">The sequence shown here is derived from an EMBL/GenBank/DDBJ whole genome shotgun (WGS) entry which is preliminary data.</text>
</comment>
<feature type="short sequence motif" description="HXTX 1" evidence="2">
    <location>
        <begin position="42"/>
        <end position="45"/>
    </location>
</feature>
<comment type="catalytic activity">
    <reaction evidence="2">
        <text>a 3'-end 2',3'-cyclophospho-ribonucleotide-RNA + H2O = a 3'-end 2'-phospho-ribonucleotide-RNA + H(+)</text>
        <dbReference type="Rhea" id="RHEA:11828"/>
        <dbReference type="Rhea" id="RHEA-COMP:10464"/>
        <dbReference type="Rhea" id="RHEA-COMP:17353"/>
        <dbReference type="ChEBI" id="CHEBI:15377"/>
        <dbReference type="ChEBI" id="CHEBI:15378"/>
        <dbReference type="ChEBI" id="CHEBI:83064"/>
        <dbReference type="ChEBI" id="CHEBI:173113"/>
        <dbReference type="EC" id="3.1.4.58"/>
    </reaction>
</comment>
<dbReference type="RefSeq" id="WP_094925987.1">
    <property type="nucleotide sequence ID" value="NZ_NPIA01000008.1"/>
</dbReference>
<dbReference type="InterPro" id="IPR009097">
    <property type="entry name" value="Cyclic_Pdiesterase"/>
</dbReference>
<evidence type="ECO:0000313" key="4">
    <source>
        <dbReference type="Proteomes" id="UP000217083"/>
    </source>
</evidence>
<gene>
    <name evidence="3" type="ORF">CIB95_13405</name>
</gene>
<dbReference type="PANTHER" id="PTHR35561:SF1">
    <property type="entry name" value="RNA 2',3'-CYCLIC PHOSPHODIESTERASE"/>
    <property type="match status" value="1"/>
</dbReference>
<dbReference type="EC" id="3.1.4.58" evidence="2"/>
<feature type="short sequence motif" description="HXTX 2" evidence="2">
    <location>
        <begin position="128"/>
        <end position="131"/>
    </location>
</feature>
<sequence>MNRHYFIAIPIPQEIKEQINECRLTNAEHLFFKKWVHFEDYHITLVFLGHANEFQLKKINEEMAGVHKQFSPFHLTISHFGTFGNEQKPRVFWAGINESKLLMELQKSIYDRCTNVGFSLETRPYSPHLTLARKWNGIDEYNQSNFQLKEEVTFEVNSFSLFETHMERSPKYKTLYNWTFNL</sequence>
<dbReference type="InterPro" id="IPR004175">
    <property type="entry name" value="RNA_CPDase"/>
</dbReference>
<keyword evidence="1 2" id="KW-0378">Hydrolase</keyword>
<keyword evidence="4" id="KW-1185">Reference proteome</keyword>
<dbReference type="NCBIfam" id="TIGR02258">
    <property type="entry name" value="2_5_ligase"/>
    <property type="match status" value="1"/>
</dbReference>
<feature type="active site" description="Proton donor" evidence="2">
    <location>
        <position position="42"/>
    </location>
</feature>
<dbReference type="SUPFAM" id="SSF55144">
    <property type="entry name" value="LigT-like"/>
    <property type="match status" value="1"/>
</dbReference>
<dbReference type="GO" id="GO:0004113">
    <property type="term" value="F:2',3'-cyclic-nucleotide 3'-phosphodiesterase activity"/>
    <property type="evidence" value="ECO:0007669"/>
    <property type="project" value="InterPro"/>
</dbReference>
<accession>A0A263BQX3</accession>
<organism evidence="3 4">
    <name type="scientific">Lottiidibacillus patelloidae</name>
    <dbReference type="NCBI Taxonomy" id="2670334"/>
    <lineage>
        <taxon>Bacteria</taxon>
        <taxon>Bacillati</taxon>
        <taxon>Bacillota</taxon>
        <taxon>Bacilli</taxon>
        <taxon>Bacillales</taxon>
        <taxon>Bacillaceae</taxon>
        <taxon>Lottiidibacillus</taxon>
    </lineage>
</organism>
<evidence type="ECO:0000256" key="1">
    <source>
        <dbReference type="ARBA" id="ARBA00022801"/>
    </source>
</evidence>
<comment type="function">
    <text evidence="2">Hydrolyzes RNA 2',3'-cyclic phosphodiester to an RNA 2'-phosphomonoester.</text>
</comment>
<reference evidence="3 4" key="2">
    <citation type="submission" date="2017-09" db="EMBL/GenBank/DDBJ databases">
        <title>Bacillus patelloidae sp. nov., isolated from the intestinal tract of a marine limpet.</title>
        <authorList>
            <person name="Liu R."/>
            <person name="Dong C."/>
            <person name="Shao Z."/>
        </authorList>
    </citation>
    <scope>NUCLEOTIDE SEQUENCE [LARGE SCALE GENOMIC DNA]</scope>
    <source>
        <strain evidence="3 4">SA5d-4</strain>
    </source>
</reference>
<dbReference type="Proteomes" id="UP000217083">
    <property type="component" value="Unassembled WGS sequence"/>
</dbReference>